<accession>A0ABV9T5B3</accession>
<evidence type="ECO:0000313" key="8">
    <source>
        <dbReference type="Proteomes" id="UP001595818"/>
    </source>
</evidence>
<evidence type="ECO:0000256" key="3">
    <source>
        <dbReference type="ARBA" id="ARBA00022801"/>
    </source>
</evidence>
<evidence type="ECO:0000256" key="2">
    <source>
        <dbReference type="ARBA" id="ARBA00022723"/>
    </source>
</evidence>
<sequence length="143" mass="16807">MINHMVYLDKEIYKEILDFVERVPEESCGFLFGKISLENKCINNFIAVKNVSEEDRSKRYRISAIDYLMAENFAEDHELELLGIYHTHLDCPATPSEVDRESALPNLSYVIISLHNLLFSDLRCWRLNGSYRFEEEKIEINNI</sequence>
<dbReference type="InterPro" id="IPR051929">
    <property type="entry name" value="VirAsm_ModProt"/>
</dbReference>
<dbReference type="SUPFAM" id="SSF102712">
    <property type="entry name" value="JAB1/MPN domain"/>
    <property type="match status" value="1"/>
</dbReference>
<organism evidence="7 8">
    <name type="scientific">Negadavirga shengliensis</name>
    <dbReference type="NCBI Taxonomy" id="1389218"/>
    <lineage>
        <taxon>Bacteria</taxon>
        <taxon>Pseudomonadati</taxon>
        <taxon>Bacteroidota</taxon>
        <taxon>Cytophagia</taxon>
        <taxon>Cytophagales</taxon>
        <taxon>Cyclobacteriaceae</taxon>
        <taxon>Negadavirga</taxon>
    </lineage>
</organism>
<keyword evidence="1" id="KW-0645">Protease</keyword>
<evidence type="ECO:0000256" key="4">
    <source>
        <dbReference type="ARBA" id="ARBA00022833"/>
    </source>
</evidence>
<keyword evidence="4" id="KW-0862">Zinc</keyword>
<dbReference type="Pfam" id="PF14464">
    <property type="entry name" value="Prok-JAB"/>
    <property type="match status" value="1"/>
</dbReference>
<dbReference type="EMBL" id="JBHSJJ010000012">
    <property type="protein sequence ID" value="MFC4873656.1"/>
    <property type="molecule type" value="Genomic_DNA"/>
</dbReference>
<reference evidence="8" key="1">
    <citation type="journal article" date="2019" name="Int. J. Syst. Evol. Microbiol.">
        <title>The Global Catalogue of Microorganisms (GCM) 10K type strain sequencing project: providing services to taxonomists for standard genome sequencing and annotation.</title>
        <authorList>
            <consortium name="The Broad Institute Genomics Platform"/>
            <consortium name="The Broad Institute Genome Sequencing Center for Infectious Disease"/>
            <person name="Wu L."/>
            <person name="Ma J."/>
        </authorList>
    </citation>
    <scope>NUCLEOTIDE SEQUENCE [LARGE SCALE GENOMIC DNA]</scope>
    <source>
        <strain evidence="8">CGMCC 4.7466</strain>
    </source>
</reference>
<evidence type="ECO:0000313" key="7">
    <source>
        <dbReference type="EMBL" id="MFC4873656.1"/>
    </source>
</evidence>
<dbReference type="SMART" id="SM00232">
    <property type="entry name" value="JAB_MPN"/>
    <property type="match status" value="1"/>
</dbReference>
<keyword evidence="3" id="KW-0378">Hydrolase</keyword>
<evidence type="ECO:0000256" key="5">
    <source>
        <dbReference type="ARBA" id="ARBA00023049"/>
    </source>
</evidence>
<protein>
    <submittedName>
        <fullName evidence="7">M67 family metallopeptidase</fullName>
    </submittedName>
</protein>
<keyword evidence="8" id="KW-1185">Reference proteome</keyword>
<dbReference type="Gene3D" id="3.40.140.10">
    <property type="entry name" value="Cytidine Deaminase, domain 2"/>
    <property type="match status" value="1"/>
</dbReference>
<dbReference type="CDD" id="cd08070">
    <property type="entry name" value="MPN_like"/>
    <property type="match status" value="1"/>
</dbReference>
<keyword evidence="5" id="KW-0482">Metalloprotease</keyword>
<keyword evidence="2" id="KW-0479">Metal-binding</keyword>
<comment type="caution">
    <text evidence="7">The sequence shown here is derived from an EMBL/GenBank/DDBJ whole genome shotgun (WGS) entry which is preliminary data.</text>
</comment>
<dbReference type="InterPro" id="IPR037518">
    <property type="entry name" value="MPN"/>
</dbReference>
<dbReference type="PANTHER" id="PTHR34858:SF1">
    <property type="entry name" value="CYSO-CYSTEINE PEPTIDASE"/>
    <property type="match status" value="1"/>
</dbReference>
<dbReference type="InterPro" id="IPR028090">
    <property type="entry name" value="JAB_dom_prok"/>
</dbReference>
<evidence type="ECO:0000259" key="6">
    <source>
        <dbReference type="PROSITE" id="PS50249"/>
    </source>
</evidence>
<dbReference type="PANTHER" id="PTHR34858">
    <property type="entry name" value="CYSO-CYSTEINE PEPTIDASE"/>
    <property type="match status" value="1"/>
</dbReference>
<proteinExistence type="predicted"/>
<dbReference type="RefSeq" id="WP_377066730.1">
    <property type="nucleotide sequence ID" value="NZ_JBHSJJ010000012.1"/>
</dbReference>
<dbReference type="PROSITE" id="PS50249">
    <property type="entry name" value="MPN"/>
    <property type="match status" value="1"/>
</dbReference>
<gene>
    <name evidence="7" type="ORF">ACFPFU_18280</name>
</gene>
<evidence type="ECO:0000256" key="1">
    <source>
        <dbReference type="ARBA" id="ARBA00022670"/>
    </source>
</evidence>
<name>A0ABV9T5B3_9BACT</name>
<dbReference type="Proteomes" id="UP001595818">
    <property type="component" value="Unassembled WGS sequence"/>
</dbReference>
<dbReference type="InterPro" id="IPR000555">
    <property type="entry name" value="JAMM/MPN+_dom"/>
</dbReference>
<feature type="domain" description="MPN" evidence="6">
    <location>
        <begin position="6"/>
        <end position="131"/>
    </location>
</feature>